<organism evidence="2 3">
    <name type="scientific">Metarhizium rileyi (strain RCEF 4871)</name>
    <name type="common">Nomuraea rileyi</name>
    <dbReference type="NCBI Taxonomy" id="1649241"/>
    <lineage>
        <taxon>Eukaryota</taxon>
        <taxon>Fungi</taxon>
        <taxon>Dikarya</taxon>
        <taxon>Ascomycota</taxon>
        <taxon>Pezizomycotina</taxon>
        <taxon>Sordariomycetes</taxon>
        <taxon>Hypocreomycetidae</taxon>
        <taxon>Hypocreales</taxon>
        <taxon>Clavicipitaceae</taxon>
        <taxon>Metarhizium</taxon>
    </lineage>
</organism>
<gene>
    <name evidence="2" type="ORF">NOR_08507</name>
</gene>
<dbReference type="OrthoDB" id="3596604at2759"/>
<keyword evidence="3" id="KW-1185">Reference proteome</keyword>
<dbReference type="Proteomes" id="UP000243498">
    <property type="component" value="Unassembled WGS sequence"/>
</dbReference>
<keyword evidence="1" id="KW-0472">Membrane</keyword>
<evidence type="ECO:0000313" key="3">
    <source>
        <dbReference type="Proteomes" id="UP000243498"/>
    </source>
</evidence>
<accession>A0A166W595</accession>
<keyword evidence="1" id="KW-1133">Transmembrane helix</keyword>
<evidence type="ECO:0000256" key="1">
    <source>
        <dbReference type="SAM" id="Phobius"/>
    </source>
</evidence>
<comment type="caution">
    <text evidence="2">The sequence shown here is derived from an EMBL/GenBank/DDBJ whole genome shotgun (WGS) entry which is preliminary data.</text>
</comment>
<feature type="transmembrane region" description="Helical" evidence="1">
    <location>
        <begin position="76"/>
        <end position="99"/>
    </location>
</feature>
<evidence type="ECO:0000313" key="2">
    <source>
        <dbReference type="EMBL" id="OAA34353.1"/>
    </source>
</evidence>
<dbReference type="EMBL" id="AZHC01000055">
    <property type="protein sequence ID" value="OAA34353.1"/>
    <property type="molecule type" value="Genomic_DNA"/>
</dbReference>
<proteinExistence type="predicted"/>
<protein>
    <submittedName>
        <fullName evidence="2">Uncharacterized protein</fullName>
    </submittedName>
</protein>
<reference evidence="2 3" key="1">
    <citation type="journal article" date="2016" name="Genome Biol. Evol.">
        <title>Divergent and convergent evolution of fungal pathogenicity.</title>
        <authorList>
            <person name="Shang Y."/>
            <person name="Xiao G."/>
            <person name="Zheng P."/>
            <person name="Cen K."/>
            <person name="Zhan S."/>
            <person name="Wang C."/>
        </authorList>
    </citation>
    <scope>NUCLEOTIDE SEQUENCE [LARGE SCALE GENOMIC DNA]</scope>
    <source>
        <strain evidence="2 3">RCEF 4871</strain>
    </source>
</reference>
<name>A0A166W595_METRR</name>
<dbReference type="OMA" id="WAYVHLI"/>
<feature type="transmembrane region" description="Helical" evidence="1">
    <location>
        <begin position="400"/>
        <end position="422"/>
    </location>
</feature>
<keyword evidence="1" id="KW-0812">Transmembrane</keyword>
<sequence length="485" mass="53297">MPAHKKKEFNTLIVGLTILLSLNLASSLKHMVATLRWWVLSLKEWRPREVDLILQSENISRMIRLLYVSKRYSLRFYVIVWVLINVAAQIGLACIGLTYNVNGADKIVPTVNGIVSIPDLTSIQTNRLLGQHQQTPSRLQALNALRFTANNYGTPGLASGLTYGVPFKPPTPGTLYNPDTSALTCINASACYMTFYESTPENLSYYAIAASNRSASTASKCQAFKVTQGGNGDFDNITVADASLPSFRLPIKNGPDQTTFIVDPEKDQHVGWSVVSAFEASNTNPWFYRCNVSVGPVVNAVIPAHELGNDIKLMAPAAIALQGYGASTLTNVTNRIQFQSYPAESVYGSPASGDTATMGFITSLFAISVIWTTSQANTNINATGRLPVPGITLDINKWEYVHLILGLIMGLQLLFALISITLSNLVMVRDHSHFGEAALLRSTMYDLSYRAVMANEKELASLFPKTATIRYIREENDTYYLRVTT</sequence>
<dbReference type="AlphaFoldDB" id="A0A166W595"/>